<comment type="caution">
    <text evidence="2">The sequence shown here is derived from an EMBL/GenBank/DDBJ whole genome shotgun (WGS) entry which is preliminary data.</text>
</comment>
<dbReference type="AlphaFoldDB" id="A0AAV5ASZ9"/>
<evidence type="ECO:0000256" key="1">
    <source>
        <dbReference type="SAM" id="MobiDB-lite"/>
    </source>
</evidence>
<evidence type="ECO:0000313" key="3">
    <source>
        <dbReference type="Proteomes" id="UP001050691"/>
    </source>
</evidence>
<name>A0AAV5ASZ9_9AGAM</name>
<protein>
    <submittedName>
        <fullName evidence="2">Uncharacterized protein</fullName>
    </submittedName>
</protein>
<reference evidence="2" key="1">
    <citation type="submission" date="2021-10" db="EMBL/GenBank/DDBJ databases">
        <title>De novo Genome Assembly of Clathrus columnatus (Basidiomycota, Fungi) Using Illumina and Nanopore Sequence Data.</title>
        <authorList>
            <person name="Ogiso-Tanaka E."/>
            <person name="Itagaki H."/>
            <person name="Hosoya T."/>
            <person name="Hosaka K."/>
        </authorList>
    </citation>
    <scope>NUCLEOTIDE SEQUENCE</scope>
    <source>
        <strain evidence="2">MO-923</strain>
    </source>
</reference>
<feature type="region of interest" description="Disordered" evidence="1">
    <location>
        <begin position="68"/>
        <end position="124"/>
    </location>
</feature>
<keyword evidence="3" id="KW-1185">Reference proteome</keyword>
<proteinExistence type="predicted"/>
<gene>
    <name evidence="2" type="ORF">Clacol_010157</name>
</gene>
<dbReference type="EMBL" id="BPWL01000011">
    <property type="protein sequence ID" value="GJJ15879.1"/>
    <property type="molecule type" value="Genomic_DNA"/>
</dbReference>
<accession>A0AAV5ASZ9</accession>
<feature type="compositionally biased region" description="Low complexity" evidence="1">
    <location>
        <begin position="95"/>
        <end position="121"/>
    </location>
</feature>
<dbReference type="Proteomes" id="UP001050691">
    <property type="component" value="Unassembled WGS sequence"/>
</dbReference>
<feature type="compositionally biased region" description="Low complexity" evidence="1">
    <location>
        <begin position="68"/>
        <end position="80"/>
    </location>
</feature>
<evidence type="ECO:0000313" key="2">
    <source>
        <dbReference type="EMBL" id="GJJ15879.1"/>
    </source>
</evidence>
<organism evidence="2 3">
    <name type="scientific">Clathrus columnatus</name>
    <dbReference type="NCBI Taxonomy" id="1419009"/>
    <lineage>
        <taxon>Eukaryota</taxon>
        <taxon>Fungi</taxon>
        <taxon>Dikarya</taxon>
        <taxon>Basidiomycota</taxon>
        <taxon>Agaricomycotina</taxon>
        <taxon>Agaricomycetes</taxon>
        <taxon>Phallomycetidae</taxon>
        <taxon>Phallales</taxon>
        <taxon>Clathraceae</taxon>
        <taxon>Clathrus</taxon>
    </lineage>
</organism>
<sequence>MTDVLAVPLTKISHSGKPSRKLARRQDAPSQNLTLVKEELEIIVASVKGMAILAENVAIAALNIATDSGIETGDSDSGTDGQDGGDSSGDDDSGSTDASGSGDAGDAGASDGSDDTSGSTSNQRRDFVSACVASGQTVQDCELKNALRLVQ</sequence>